<sequence length="243" mass="27176">MKRNPLTVVWQICRRELKSYFQSPLAYFILSISFSLAFLWGYAYIRHESTSTLALQRIFYMLSGTTMITGVLISMRLIAEEKMNGTIELLFTSPISEAQLVTGKFLSALLFLVVQAVVTLPIALLVVVFGGSNLGHVAAGFLGVLLIGAAVAAMGTFYSSLTKTQLLAALMTAANLVFFLLLGFFSPFIDQPLKSVLRELSFYVHFMDFEKGVISVKHMLFYFSIIILYLYAASMVLASRRWR</sequence>
<evidence type="ECO:0000256" key="4">
    <source>
        <dbReference type="ARBA" id="ARBA00022989"/>
    </source>
</evidence>
<dbReference type="GO" id="GO:0140359">
    <property type="term" value="F:ABC-type transporter activity"/>
    <property type="evidence" value="ECO:0007669"/>
    <property type="project" value="InterPro"/>
</dbReference>
<dbReference type="KEGG" id="tpx:Turpa_2715"/>
<keyword evidence="2" id="KW-1003">Cell membrane</keyword>
<keyword evidence="4 6" id="KW-1133">Transmembrane helix</keyword>
<dbReference type="Pfam" id="PF12679">
    <property type="entry name" value="ABC2_membrane_2"/>
    <property type="match status" value="1"/>
</dbReference>
<keyword evidence="3 6" id="KW-0812">Transmembrane</keyword>
<dbReference type="Proteomes" id="UP000006048">
    <property type="component" value="Chromosome"/>
</dbReference>
<dbReference type="InterPro" id="IPR051449">
    <property type="entry name" value="ABC-2_transporter_component"/>
</dbReference>
<feature type="transmembrane region" description="Helical" evidence="6">
    <location>
        <begin position="137"/>
        <end position="159"/>
    </location>
</feature>
<reference evidence="7 8" key="1">
    <citation type="submission" date="2012-06" db="EMBL/GenBank/DDBJ databases">
        <title>The complete chromosome of genome of Turneriella parva DSM 21527.</title>
        <authorList>
            <consortium name="US DOE Joint Genome Institute (JGI-PGF)"/>
            <person name="Lucas S."/>
            <person name="Han J."/>
            <person name="Lapidus A."/>
            <person name="Bruce D."/>
            <person name="Goodwin L."/>
            <person name="Pitluck S."/>
            <person name="Peters L."/>
            <person name="Kyrpides N."/>
            <person name="Mavromatis K."/>
            <person name="Ivanova N."/>
            <person name="Mikhailova N."/>
            <person name="Chertkov O."/>
            <person name="Detter J.C."/>
            <person name="Tapia R."/>
            <person name="Han C."/>
            <person name="Land M."/>
            <person name="Hauser L."/>
            <person name="Markowitz V."/>
            <person name="Cheng J.-F."/>
            <person name="Hugenholtz P."/>
            <person name="Woyke T."/>
            <person name="Wu D."/>
            <person name="Gronow S."/>
            <person name="Wellnitz S."/>
            <person name="Brambilla E."/>
            <person name="Klenk H.-P."/>
            <person name="Eisen J.A."/>
        </authorList>
    </citation>
    <scope>NUCLEOTIDE SEQUENCE [LARGE SCALE GENOMIC DNA]</scope>
    <source>
        <strain evidence="8">ATCC BAA-1111 / DSM 21527 / NCTC 11395 / H</strain>
    </source>
</reference>
<evidence type="ECO:0000256" key="1">
    <source>
        <dbReference type="ARBA" id="ARBA00004651"/>
    </source>
</evidence>
<protein>
    <submittedName>
        <fullName evidence="7">ABC-2 type transporter</fullName>
    </submittedName>
</protein>
<evidence type="ECO:0000313" key="8">
    <source>
        <dbReference type="Proteomes" id="UP000006048"/>
    </source>
</evidence>
<dbReference type="RefSeq" id="WP_014803856.1">
    <property type="nucleotide sequence ID" value="NC_018020.1"/>
</dbReference>
<dbReference type="PANTHER" id="PTHR30294:SF29">
    <property type="entry name" value="MULTIDRUG ABC TRANSPORTER PERMEASE YBHS-RELATED"/>
    <property type="match status" value="1"/>
</dbReference>
<dbReference type="OrthoDB" id="340500at2"/>
<feature type="transmembrane region" description="Helical" evidence="6">
    <location>
        <begin position="166"/>
        <end position="189"/>
    </location>
</feature>
<keyword evidence="5 6" id="KW-0472">Membrane</keyword>
<dbReference type="GO" id="GO:0005886">
    <property type="term" value="C:plasma membrane"/>
    <property type="evidence" value="ECO:0007669"/>
    <property type="project" value="UniProtKB-SubCell"/>
</dbReference>
<dbReference type="PANTHER" id="PTHR30294">
    <property type="entry name" value="MEMBRANE COMPONENT OF ABC TRANSPORTER YHHJ-RELATED"/>
    <property type="match status" value="1"/>
</dbReference>
<organism evidence="7 8">
    <name type="scientific">Turneriella parva (strain ATCC BAA-1111 / DSM 21527 / NCTC 11395 / H)</name>
    <name type="common">Leptospira parva</name>
    <dbReference type="NCBI Taxonomy" id="869212"/>
    <lineage>
        <taxon>Bacteria</taxon>
        <taxon>Pseudomonadati</taxon>
        <taxon>Spirochaetota</taxon>
        <taxon>Spirochaetia</taxon>
        <taxon>Leptospirales</taxon>
        <taxon>Leptospiraceae</taxon>
        <taxon>Turneriella</taxon>
    </lineage>
</organism>
<evidence type="ECO:0000256" key="6">
    <source>
        <dbReference type="SAM" id="Phobius"/>
    </source>
</evidence>
<dbReference type="EMBL" id="CP002959">
    <property type="protein sequence ID" value="AFM13354.1"/>
    <property type="molecule type" value="Genomic_DNA"/>
</dbReference>
<feature type="transmembrane region" description="Helical" evidence="6">
    <location>
        <begin position="25"/>
        <end position="45"/>
    </location>
</feature>
<dbReference type="AlphaFoldDB" id="I4B7U7"/>
<evidence type="ECO:0000313" key="7">
    <source>
        <dbReference type="EMBL" id="AFM13354.1"/>
    </source>
</evidence>
<evidence type="ECO:0000256" key="3">
    <source>
        <dbReference type="ARBA" id="ARBA00022692"/>
    </source>
</evidence>
<keyword evidence="8" id="KW-1185">Reference proteome</keyword>
<dbReference type="HOGENOM" id="CLU_081003_0_0_12"/>
<feature type="transmembrane region" description="Helical" evidence="6">
    <location>
        <begin position="57"/>
        <end position="79"/>
    </location>
</feature>
<evidence type="ECO:0000256" key="2">
    <source>
        <dbReference type="ARBA" id="ARBA00022475"/>
    </source>
</evidence>
<proteinExistence type="predicted"/>
<gene>
    <name evidence="7" type="ordered locus">Turpa_2715</name>
</gene>
<feature type="transmembrane region" description="Helical" evidence="6">
    <location>
        <begin position="105"/>
        <end position="131"/>
    </location>
</feature>
<accession>I4B7U7</accession>
<feature type="transmembrane region" description="Helical" evidence="6">
    <location>
        <begin position="219"/>
        <end position="238"/>
    </location>
</feature>
<dbReference type="STRING" id="869212.Turpa_2715"/>
<evidence type="ECO:0000256" key="5">
    <source>
        <dbReference type="ARBA" id="ARBA00023136"/>
    </source>
</evidence>
<comment type="subcellular location">
    <subcellularLocation>
        <location evidence="1">Cell membrane</location>
        <topology evidence="1">Multi-pass membrane protein</topology>
    </subcellularLocation>
</comment>
<name>I4B7U7_TURPD</name>